<dbReference type="Proteomes" id="UP000528734">
    <property type="component" value="Unassembled WGS sequence"/>
</dbReference>
<evidence type="ECO:0000256" key="6">
    <source>
        <dbReference type="PROSITE-ProRule" id="PRU00169"/>
    </source>
</evidence>
<keyword evidence="3" id="KW-0805">Transcription regulation</keyword>
<dbReference type="SMART" id="SM00044">
    <property type="entry name" value="CYCc"/>
    <property type="match status" value="1"/>
</dbReference>
<evidence type="ECO:0000313" key="9">
    <source>
        <dbReference type="EMBL" id="NOJ50884.1"/>
    </source>
</evidence>
<dbReference type="GO" id="GO:0006355">
    <property type="term" value="P:regulation of DNA-templated transcription"/>
    <property type="evidence" value="ECO:0007669"/>
    <property type="project" value="TreeGrafter"/>
</dbReference>
<dbReference type="Gene3D" id="3.40.50.2300">
    <property type="match status" value="1"/>
</dbReference>
<dbReference type="Pfam" id="PF00211">
    <property type="entry name" value="Guanylate_cyc"/>
    <property type="match status" value="1"/>
</dbReference>
<dbReference type="FunFam" id="3.40.50.2300:FF:000001">
    <property type="entry name" value="DNA-binding response regulator PhoB"/>
    <property type="match status" value="1"/>
</dbReference>
<keyword evidence="1 6" id="KW-0597">Phosphoprotein</keyword>
<dbReference type="InterPro" id="IPR011006">
    <property type="entry name" value="CheY-like_superfamily"/>
</dbReference>
<name>A0A7Y4HBI7_9BRAD</name>
<evidence type="ECO:0000256" key="1">
    <source>
        <dbReference type="ARBA" id="ARBA00022553"/>
    </source>
</evidence>
<keyword evidence="5" id="KW-0804">Transcription</keyword>
<feature type="domain" description="Guanylate cyclase" evidence="8">
    <location>
        <begin position="191"/>
        <end position="322"/>
    </location>
</feature>
<evidence type="ECO:0000256" key="4">
    <source>
        <dbReference type="ARBA" id="ARBA00023125"/>
    </source>
</evidence>
<dbReference type="CDD" id="cd07302">
    <property type="entry name" value="CHD"/>
    <property type="match status" value="1"/>
</dbReference>
<reference evidence="9 10" key="1">
    <citation type="submission" date="2020-03" db="EMBL/GenBank/DDBJ databases">
        <title>Bradyrhizobium diversity isolated from nodules of Muelleranthus trifoliolatus.</title>
        <authorList>
            <person name="Klepa M."/>
            <person name="Helene L."/>
            <person name="Hungria M."/>
        </authorList>
    </citation>
    <scope>NUCLEOTIDE SEQUENCE [LARGE SCALE GENOMIC DNA]</scope>
    <source>
        <strain evidence="9 10">WSM 1744</strain>
    </source>
</reference>
<accession>A0A7Y4HBI7</accession>
<dbReference type="Gene3D" id="3.30.70.1230">
    <property type="entry name" value="Nucleotide cyclase"/>
    <property type="match status" value="1"/>
</dbReference>
<dbReference type="InterPro" id="IPR001789">
    <property type="entry name" value="Sig_transdc_resp-reg_receiver"/>
</dbReference>
<protein>
    <submittedName>
        <fullName evidence="9">Response regulator</fullName>
    </submittedName>
</protein>
<dbReference type="GO" id="GO:0009190">
    <property type="term" value="P:cyclic nucleotide biosynthetic process"/>
    <property type="evidence" value="ECO:0007669"/>
    <property type="project" value="InterPro"/>
</dbReference>
<dbReference type="SMART" id="SM00448">
    <property type="entry name" value="REC"/>
    <property type="match status" value="1"/>
</dbReference>
<sequence>MHVPPRILIVDDNETNRCLLTARLGAESYETVEAENGERALAVVREVAPDVVLLDVMMPKIDGFEVCRRLRGDTTLGFVPIIMVTARTDSKDVVTGLNAGADEYLTKPIDHAALVARVRSMLRIKELHDRVEAQAVELAAWNRMLEQRVAEQVVQIERVSRLKRFLSPQIAELILSSSTYEPLASHRSQVVIVFGDLRGFTAFAEIAEPEEVMAVMREYHAALGALVHEFEGTLERFLGDGIMVIFGDPIPCPDPCERAVQMAVAMRNRLSELSKKWRRERHELGFGVGIAYGYATLGAIGFEGRSEYSAIGTVVNLAARLCAEARDGQILVDSKVHEALDGRATAEPVGELTLKGLRRAIAAYNVLEMT</sequence>
<evidence type="ECO:0000256" key="5">
    <source>
        <dbReference type="ARBA" id="ARBA00023163"/>
    </source>
</evidence>
<dbReference type="GO" id="GO:0005829">
    <property type="term" value="C:cytosol"/>
    <property type="evidence" value="ECO:0007669"/>
    <property type="project" value="TreeGrafter"/>
</dbReference>
<dbReference type="PANTHER" id="PTHR48111:SF1">
    <property type="entry name" value="TWO-COMPONENT RESPONSE REGULATOR ORR33"/>
    <property type="match status" value="1"/>
</dbReference>
<dbReference type="GO" id="GO:0004016">
    <property type="term" value="F:adenylate cyclase activity"/>
    <property type="evidence" value="ECO:0007669"/>
    <property type="project" value="UniProtKB-ARBA"/>
</dbReference>
<dbReference type="InterPro" id="IPR001054">
    <property type="entry name" value="A/G_cyclase"/>
</dbReference>
<dbReference type="SUPFAM" id="SSF55073">
    <property type="entry name" value="Nucleotide cyclase"/>
    <property type="match status" value="1"/>
</dbReference>
<gene>
    <name evidence="9" type="ORF">HCN50_32555</name>
</gene>
<keyword evidence="10" id="KW-1185">Reference proteome</keyword>
<dbReference type="GO" id="GO:0032993">
    <property type="term" value="C:protein-DNA complex"/>
    <property type="evidence" value="ECO:0007669"/>
    <property type="project" value="TreeGrafter"/>
</dbReference>
<dbReference type="InterPro" id="IPR029787">
    <property type="entry name" value="Nucleotide_cyclase"/>
</dbReference>
<evidence type="ECO:0000256" key="3">
    <source>
        <dbReference type="ARBA" id="ARBA00023015"/>
    </source>
</evidence>
<organism evidence="9 10">
    <name type="scientific">Bradyrhizobium archetypum</name>
    <dbReference type="NCBI Taxonomy" id="2721160"/>
    <lineage>
        <taxon>Bacteria</taxon>
        <taxon>Pseudomonadati</taxon>
        <taxon>Pseudomonadota</taxon>
        <taxon>Alphaproteobacteria</taxon>
        <taxon>Hyphomicrobiales</taxon>
        <taxon>Nitrobacteraceae</taxon>
        <taxon>Bradyrhizobium</taxon>
    </lineage>
</organism>
<dbReference type="PROSITE" id="PS50125">
    <property type="entry name" value="GUANYLATE_CYCLASE_2"/>
    <property type="match status" value="1"/>
</dbReference>
<evidence type="ECO:0000259" key="7">
    <source>
        <dbReference type="PROSITE" id="PS50110"/>
    </source>
</evidence>
<evidence type="ECO:0000313" key="10">
    <source>
        <dbReference type="Proteomes" id="UP000528734"/>
    </source>
</evidence>
<dbReference type="CDD" id="cd17538">
    <property type="entry name" value="REC_D1_PleD-like"/>
    <property type="match status" value="1"/>
</dbReference>
<dbReference type="Pfam" id="PF00072">
    <property type="entry name" value="Response_reg"/>
    <property type="match status" value="1"/>
</dbReference>
<dbReference type="GO" id="GO:0000976">
    <property type="term" value="F:transcription cis-regulatory region binding"/>
    <property type="evidence" value="ECO:0007669"/>
    <property type="project" value="TreeGrafter"/>
</dbReference>
<comment type="caution">
    <text evidence="9">The sequence shown here is derived from an EMBL/GenBank/DDBJ whole genome shotgun (WGS) entry which is preliminary data.</text>
</comment>
<dbReference type="AlphaFoldDB" id="A0A7Y4HBI7"/>
<dbReference type="SUPFAM" id="SSF52172">
    <property type="entry name" value="CheY-like"/>
    <property type="match status" value="1"/>
</dbReference>
<dbReference type="PANTHER" id="PTHR48111">
    <property type="entry name" value="REGULATOR OF RPOS"/>
    <property type="match status" value="1"/>
</dbReference>
<evidence type="ECO:0000256" key="2">
    <source>
        <dbReference type="ARBA" id="ARBA00023012"/>
    </source>
</evidence>
<feature type="domain" description="Response regulatory" evidence="7">
    <location>
        <begin position="6"/>
        <end position="122"/>
    </location>
</feature>
<dbReference type="PROSITE" id="PS50110">
    <property type="entry name" value="RESPONSE_REGULATORY"/>
    <property type="match status" value="1"/>
</dbReference>
<dbReference type="GO" id="GO:0000156">
    <property type="term" value="F:phosphorelay response regulator activity"/>
    <property type="evidence" value="ECO:0007669"/>
    <property type="project" value="TreeGrafter"/>
</dbReference>
<dbReference type="EMBL" id="JAAVLW010000020">
    <property type="protein sequence ID" value="NOJ50884.1"/>
    <property type="molecule type" value="Genomic_DNA"/>
</dbReference>
<dbReference type="InterPro" id="IPR039420">
    <property type="entry name" value="WalR-like"/>
</dbReference>
<feature type="modified residue" description="4-aspartylphosphate" evidence="6">
    <location>
        <position position="55"/>
    </location>
</feature>
<proteinExistence type="predicted"/>
<evidence type="ECO:0000259" key="8">
    <source>
        <dbReference type="PROSITE" id="PS50125"/>
    </source>
</evidence>
<keyword evidence="2" id="KW-0902">Two-component regulatory system</keyword>
<keyword evidence="4" id="KW-0238">DNA-binding</keyword>